<dbReference type="PANTHER" id="PTHR43300:SF7">
    <property type="entry name" value="UDP-N-ACETYLBACILLOSAMINE N-ACETYLTRANSFERASE"/>
    <property type="match status" value="1"/>
</dbReference>
<dbReference type="InterPro" id="IPR041561">
    <property type="entry name" value="PglD_N"/>
</dbReference>
<dbReference type="CDD" id="cd03360">
    <property type="entry name" value="LbH_AT_putative"/>
    <property type="match status" value="1"/>
</dbReference>
<accession>A0ABT1B1A9</accession>
<dbReference type="EMBL" id="JAMXIB010000016">
    <property type="protein sequence ID" value="MCO5725964.1"/>
    <property type="molecule type" value="Genomic_DNA"/>
</dbReference>
<evidence type="ECO:0000313" key="4">
    <source>
        <dbReference type="Proteomes" id="UP001206312"/>
    </source>
</evidence>
<dbReference type="Gene3D" id="3.40.50.20">
    <property type="match status" value="1"/>
</dbReference>
<comment type="similarity">
    <text evidence="1">Belongs to the transferase hexapeptide repeat family.</text>
</comment>
<dbReference type="InterPro" id="IPR020019">
    <property type="entry name" value="AcTrfase_PglD-like"/>
</dbReference>
<dbReference type="RefSeq" id="WP_252742336.1">
    <property type="nucleotide sequence ID" value="NZ_JAMXIB010000016.1"/>
</dbReference>
<comment type="caution">
    <text evidence="3">The sequence shown here is derived from an EMBL/GenBank/DDBJ whole genome shotgun (WGS) entry which is preliminary data.</text>
</comment>
<dbReference type="InterPro" id="IPR050179">
    <property type="entry name" value="Trans_hexapeptide_repeat"/>
</dbReference>
<dbReference type="InterPro" id="IPR001451">
    <property type="entry name" value="Hexapep"/>
</dbReference>
<dbReference type="PANTHER" id="PTHR43300">
    <property type="entry name" value="ACETYLTRANSFERASE"/>
    <property type="match status" value="1"/>
</dbReference>
<proteinExistence type="inferred from homology"/>
<evidence type="ECO:0000313" key="3">
    <source>
        <dbReference type="EMBL" id="MCO5725964.1"/>
    </source>
</evidence>
<reference evidence="3 4" key="1">
    <citation type="submission" date="2022-06" db="EMBL/GenBank/DDBJ databases">
        <authorList>
            <person name="Xuan X."/>
        </authorList>
    </citation>
    <scope>NUCLEOTIDE SEQUENCE [LARGE SCALE GENOMIC DNA]</scope>
    <source>
        <strain evidence="3 4">2V75</strain>
    </source>
</reference>
<keyword evidence="4" id="KW-1185">Reference proteome</keyword>
<organism evidence="3 4">
    <name type="scientific">Robiginitalea marina</name>
    <dbReference type="NCBI Taxonomy" id="2954105"/>
    <lineage>
        <taxon>Bacteria</taxon>
        <taxon>Pseudomonadati</taxon>
        <taxon>Bacteroidota</taxon>
        <taxon>Flavobacteriia</taxon>
        <taxon>Flavobacteriales</taxon>
        <taxon>Flavobacteriaceae</taxon>
        <taxon>Robiginitalea</taxon>
    </lineage>
</organism>
<evidence type="ECO:0000259" key="2">
    <source>
        <dbReference type="Pfam" id="PF17836"/>
    </source>
</evidence>
<dbReference type="NCBIfam" id="TIGR03570">
    <property type="entry name" value="NeuD_NnaD"/>
    <property type="match status" value="1"/>
</dbReference>
<dbReference type="SUPFAM" id="SSF51161">
    <property type="entry name" value="Trimeric LpxA-like enzymes"/>
    <property type="match status" value="1"/>
</dbReference>
<feature type="domain" description="PglD N-terminal" evidence="2">
    <location>
        <begin position="3"/>
        <end position="83"/>
    </location>
</feature>
<dbReference type="InterPro" id="IPR011004">
    <property type="entry name" value="Trimer_LpxA-like_sf"/>
</dbReference>
<dbReference type="Pfam" id="PF17836">
    <property type="entry name" value="PglD_N"/>
    <property type="match status" value="1"/>
</dbReference>
<dbReference type="Pfam" id="PF00132">
    <property type="entry name" value="Hexapep"/>
    <property type="match status" value="1"/>
</dbReference>
<gene>
    <name evidence="3" type="ORF">NG653_13955</name>
</gene>
<name>A0ABT1B1A9_9FLAO</name>
<dbReference type="Gene3D" id="2.160.10.10">
    <property type="entry name" value="Hexapeptide repeat proteins"/>
    <property type="match status" value="1"/>
</dbReference>
<sequence>MKNVLIFGASGHGSVILDALERSGIYRPVGFVDSFKKKGTKKNGYEVLGSENDLPLLIDAHGIAGGVVAIGDNWVRRQMVRRIQRIAPGFEFITLVHPTATVGKDVRLGRGTVVMPGVIINTNAVVGDHCILNTRSSLGHDGLMEDFSSLAPAVCTGGNLHLGHGAALSLGCNVIENIRIGAHSVVGAGSLVVDDIPDLVVAFGSPARIIRSREPSEPYLSGNRIENSVQLRLDYFGS</sequence>
<dbReference type="Proteomes" id="UP001206312">
    <property type="component" value="Unassembled WGS sequence"/>
</dbReference>
<protein>
    <submittedName>
        <fullName evidence="3">Acetyltransferase</fullName>
    </submittedName>
</protein>
<evidence type="ECO:0000256" key="1">
    <source>
        <dbReference type="ARBA" id="ARBA00007274"/>
    </source>
</evidence>